<keyword evidence="4" id="KW-1185">Reference proteome</keyword>
<dbReference type="PANTHER" id="PTHR30344">
    <property type="entry name" value="6-PHOSPHOGLUCONOLACTONASE-RELATED"/>
    <property type="match status" value="1"/>
</dbReference>
<proteinExistence type="inferred from homology"/>
<comment type="caution">
    <text evidence="3">The sequence shown here is derived from an EMBL/GenBank/DDBJ whole genome shotgun (WGS) entry which is preliminary data.</text>
</comment>
<dbReference type="GO" id="GO:0017057">
    <property type="term" value="F:6-phosphogluconolactonase activity"/>
    <property type="evidence" value="ECO:0007669"/>
    <property type="project" value="TreeGrafter"/>
</dbReference>
<evidence type="ECO:0000256" key="1">
    <source>
        <dbReference type="ARBA" id="ARBA00005564"/>
    </source>
</evidence>
<accession>A0AAD7NP71</accession>
<organism evidence="3 4">
    <name type="scientific">Mycena metata</name>
    <dbReference type="NCBI Taxonomy" id="1033252"/>
    <lineage>
        <taxon>Eukaryota</taxon>
        <taxon>Fungi</taxon>
        <taxon>Dikarya</taxon>
        <taxon>Basidiomycota</taxon>
        <taxon>Agaricomycotina</taxon>
        <taxon>Agaricomycetes</taxon>
        <taxon>Agaricomycetidae</taxon>
        <taxon>Agaricales</taxon>
        <taxon>Marasmiineae</taxon>
        <taxon>Mycenaceae</taxon>
        <taxon>Mycena</taxon>
    </lineage>
</organism>
<feature type="compositionally biased region" description="Basic and acidic residues" evidence="2">
    <location>
        <begin position="313"/>
        <end position="323"/>
    </location>
</feature>
<evidence type="ECO:0000256" key="2">
    <source>
        <dbReference type="SAM" id="MobiDB-lite"/>
    </source>
</evidence>
<dbReference type="InterPro" id="IPR015943">
    <property type="entry name" value="WD40/YVTN_repeat-like_dom_sf"/>
</dbReference>
<feature type="region of interest" description="Disordered" evidence="2">
    <location>
        <begin position="313"/>
        <end position="356"/>
    </location>
</feature>
<dbReference type="Pfam" id="PF10282">
    <property type="entry name" value="Lactonase"/>
    <property type="match status" value="1"/>
</dbReference>
<name>A0AAD7NP71_9AGAR</name>
<dbReference type="EMBL" id="JARKIB010000020">
    <property type="protein sequence ID" value="KAJ7768401.1"/>
    <property type="molecule type" value="Genomic_DNA"/>
</dbReference>
<protein>
    <recommendedName>
        <fullName evidence="5">Isomerase YbhE</fullName>
    </recommendedName>
</protein>
<evidence type="ECO:0000313" key="3">
    <source>
        <dbReference type="EMBL" id="KAJ7768401.1"/>
    </source>
</evidence>
<feature type="region of interest" description="Disordered" evidence="2">
    <location>
        <begin position="461"/>
        <end position="480"/>
    </location>
</feature>
<dbReference type="PANTHER" id="PTHR30344:SF4">
    <property type="entry name" value="CYCLASE, PUTATIVE (AFU_ORTHOLOGUE AFUA_6G11580)-RELATED"/>
    <property type="match status" value="1"/>
</dbReference>
<reference evidence="3" key="1">
    <citation type="submission" date="2023-03" db="EMBL/GenBank/DDBJ databases">
        <title>Massive genome expansion in bonnet fungi (Mycena s.s.) driven by repeated elements and novel gene families across ecological guilds.</title>
        <authorList>
            <consortium name="Lawrence Berkeley National Laboratory"/>
            <person name="Harder C.B."/>
            <person name="Miyauchi S."/>
            <person name="Viragh M."/>
            <person name="Kuo A."/>
            <person name="Thoen E."/>
            <person name="Andreopoulos B."/>
            <person name="Lu D."/>
            <person name="Skrede I."/>
            <person name="Drula E."/>
            <person name="Henrissat B."/>
            <person name="Morin E."/>
            <person name="Kohler A."/>
            <person name="Barry K."/>
            <person name="LaButti K."/>
            <person name="Morin E."/>
            <person name="Salamov A."/>
            <person name="Lipzen A."/>
            <person name="Mereny Z."/>
            <person name="Hegedus B."/>
            <person name="Baldrian P."/>
            <person name="Stursova M."/>
            <person name="Weitz H."/>
            <person name="Taylor A."/>
            <person name="Grigoriev I.V."/>
            <person name="Nagy L.G."/>
            <person name="Martin F."/>
            <person name="Kauserud H."/>
        </authorList>
    </citation>
    <scope>NUCLEOTIDE SEQUENCE</scope>
    <source>
        <strain evidence="3">CBHHK182m</strain>
    </source>
</reference>
<evidence type="ECO:0000313" key="4">
    <source>
        <dbReference type="Proteomes" id="UP001215598"/>
    </source>
</evidence>
<gene>
    <name evidence="3" type="ORF">B0H16DRAFT_1519739</name>
</gene>
<evidence type="ECO:0008006" key="5">
    <source>
        <dbReference type="Google" id="ProtNLM"/>
    </source>
</evidence>
<dbReference type="SUPFAM" id="SSF50956">
    <property type="entry name" value="Thermostable phytase (3-phytase)"/>
    <property type="match status" value="1"/>
</dbReference>
<sequence>MSMLLIPIRHCLLYPFTPFACEPVSGDLESMDLEPPVQVVFEQVLNATASPVHHILSGSFRSLSLFLLAFSPVKLTLDLVQTIPAFGPHQYIGLGPHTQNGDARVAYTTSWALPPKLHSWAIEQQSDSVHVRLLNSVDITATSSYITVPPPYSHLYSAGGPSAQVHQLPPASTPGIGPHVQEIYFVPTSEWDAADKTRKALRYGSHGIEFAFPAGSPALAFIPVLGGSTIEIYSRAEDGSLINIDSSPAPQRPGALAAEEDGPRHVKVHPNGRVLYCVTEHSNYLDVYTITPPAGQGPILTYVASRSLIPPRLREAEQDKTDAPKPTYRGDTLALAPSTPEKPAPESIFVTTRGGEGETTRGWVSVFRLDAEGMFSGDIENNPYLVERYEARTTGGKAHALDIKAKADDPDGGLWVILTDDSPPQPGVRVLEWDGWLWRGGGTRLREVVAWLPVGFYPSDTAKEGEPEQMAGGSHAVWLD</sequence>
<dbReference type="Gene3D" id="2.130.10.10">
    <property type="entry name" value="YVTN repeat-like/Quinoprotein amine dehydrogenase"/>
    <property type="match status" value="1"/>
</dbReference>
<dbReference type="AlphaFoldDB" id="A0AAD7NP71"/>
<dbReference type="InterPro" id="IPR050282">
    <property type="entry name" value="Cycloisomerase_2"/>
</dbReference>
<dbReference type="InterPro" id="IPR019405">
    <property type="entry name" value="Lactonase_7-beta_prop"/>
</dbReference>
<comment type="similarity">
    <text evidence="1">Belongs to the cycloisomerase 2 family.</text>
</comment>
<dbReference type="Proteomes" id="UP001215598">
    <property type="component" value="Unassembled WGS sequence"/>
</dbReference>